<evidence type="ECO:0000313" key="3">
    <source>
        <dbReference type="Proteomes" id="UP000675781"/>
    </source>
</evidence>
<gene>
    <name evidence="2" type="ORF">KDL01_42600</name>
</gene>
<dbReference type="EMBL" id="JAGSOG010000860">
    <property type="protein sequence ID" value="MBR7840000.1"/>
    <property type="molecule type" value="Genomic_DNA"/>
</dbReference>
<sequence length="70" mass="7657">SCLEMGSDPEGDSDIYPLLETPISKKHPPDESETKAGQSALKLLIKSGSPERETRTRDPGKHRGNRIGKI</sequence>
<evidence type="ECO:0000256" key="1">
    <source>
        <dbReference type="SAM" id="MobiDB-lite"/>
    </source>
</evidence>
<comment type="caution">
    <text evidence="2">The sequence shown here is derived from an EMBL/GenBank/DDBJ whole genome shotgun (WGS) entry which is preliminary data.</text>
</comment>
<dbReference type="Proteomes" id="UP000675781">
    <property type="component" value="Unassembled WGS sequence"/>
</dbReference>
<organism evidence="2 3">
    <name type="scientific">Actinospica durhamensis</name>
    <dbReference type="NCBI Taxonomy" id="1508375"/>
    <lineage>
        <taxon>Bacteria</taxon>
        <taxon>Bacillati</taxon>
        <taxon>Actinomycetota</taxon>
        <taxon>Actinomycetes</taxon>
        <taxon>Catenulisporales</taxon>
        <taxon>Actinospicaceae</taxon>
        <taxon>Actinospica</taxon>
    </lineage>
</organism>
<feature type="region of interest" description="Disordered" evidence="1">
    <location>
        <begin position="1"/>
        <end position="70"/>
    </location>
</feature>
<name>A0A941ISJ0_9ACTN</name>
<feature type="compositionally biased region" description="Basic and acidic residues" evidence="1">
    <location>
        <begin position="49"/>
        <end position="61"/>
    </location>
</feature>
<reference evidence="2" key="1">
    <citation type="submission" date="2021-04" db="EMBL/GenBank/DDBJ databases">
        <title>Genome based classification of Actinospica acidithermotolerans sp. nov., an actinobacterium isolated from an Indonesian hot spring.</title>
        <authorList>
            <person name="Kusuma A.B."/>
            <person name="Putra K.E."/>
            <person name="Nafisah S."/>
            <person name="Loh J."/>
            <person name="Nouioui I."/>
            <person name="Goodfellow M."/>
        </authorList>
    </citation>
    <scope>NUCLEOTIDE SEQUENCE</scope>
    <source>
        <strain evidence="2">CSCA 57</strain>
    </source>
</reference>
<dbReference type="AlphaFoldDB" id="A0A941ISJ0"/>
<dbReference type="RefSeq" id="WP_212534364.1">
    <property type="nucleotide sequence ID" value="NZ_JAGSOG010000860.1"/>
</dbReference>
<accession>A0A941ISJ0</accession>
<protein>
    <submittedName>
        <fullName evidence="2">Uncharacterized protein</fullName>
    </submittedName>
</protein>
<evidence type="ECO:0000313" key="2">
    <source>
        <dbReference type="EMBL" id="MBR7840000.1"/>
    </source>
</evidence>
<keyword evidence="3" id="KW-1185">Reference proteome</keyword>
<proteinExistence type="predicted"/>
<feature type="non-terminal residue" evidence="2">
    <location>
        <position position="1"/>
    </location>
</feature>